<gene>
    <name evidence="13" type="primary">nhaS3</name>
    <name evidence="13" type="ORF">KOR42_20120</name>
</gene>
<feature type="transmembrane region" description="Helical" evidence="11">
    <location>
        <begin position="89"/>
        <end position="107"/>
    </location>
</feature>
<evidence type="ECO:0000256" key="4">
    <source>
        <dbReference type="ARBA" id="ARBA00022692"/>
    </source>
</evidence>
<dbReference type="PANTHER" id="PTHR43562:SF3">
    <property type="entry name" value="SODIUM ION_PROTON EXCHANGER (EUROFUNG)"/>
    <property type="match status" value="1"/>
</dbReference>
<evidence type="ECO:0000313" key="14">
    <source>
        <dbReference type="Proteomes" id="UP000317243"/>
    </source>
</evidence>
<evidence type="ECO:0000313" key="13">
    <source>
        <dbReference type="EMBL" id="TWT58630.1"/>
    </source>
</evidence>
<dbReference type="InterPro" id="IPR006153">
    <property type="entry name" value="Cation/H_exchanger_TM"/>
</dbReference>
<keyword evidence="14" id="KW-1185">Reference proteome</keyword>
<reference evidence="13 14" key="1">
    <citation type="submission" date="2019-02" db="EMBL/GenBank/DDBJ databases">
        <title>Deep-cultivation of Planctomycetes and their phenomic and genomic characterization uncovers novel biology.</title>
        <authorList>
            <person name="Wiegand S."/>
            <person name="Jogler M."/>
            <person name="Boedeker C."/>
            <person name="Pinto D."/>
            <person name="Vollmers J."/>
            <person name="Rivas-Marin E."/>
            <person name="Kohn T."/>
            <person name="Peeters S.H."/>
            <person name="Heuer A."/>
            <person name="Rast P."/>
            <person name="Oberbeckmann S."/>
            <person name="Bunk B."/>
            <person name="Jeske O."/>
            <person name="Meyerdierks A."/>
            <person name="Storesund J.E."/>
            <person name="Kallscheuer N."/>
            <person name="Luecker S."/>
            <person name="Lage O.M."/>
            <person name="Pohl T."/>
            <person name="Merkel B.J."/>
            <person name="Hornburger P."/>
            <person name="Mueller R.-W."/>
            <person name="Bruemmer F."/>
            <person name="Labrenz M."/>
            <person name="Spormann A.M."/>
            <person name="Op Den Camp H."/>
            <person name="Overmann J."/>
            <person name="Amann R."/>
            <person name="Jetten M.S.M."/>
            <person name="Mascher T."/>
            <person name="Medema M.H."/>
            <person name="Devos D.P."/>
            <person name="Kaster A.-K."/>
            <person name="Ovreas L."/>
            <person name="Rohde M."/>
            <person name="Galperin M.Y."/>
            <person name="Jogler C."/>
        </authorList>
    </citation>
    <scope>NUCLEOTIDE SEQUENCE [LARGE SCALE GENOMIC DNA]</scope>
    <source>
        <strain evidence="13 14">KOR42</strain>
    </source>
</reference>
<keyword evidence="5 11" id="KW-1133">Transmembrane helix</keyword>
<feature type="transmembrane region" description="Helical" evidence="11">
    <location>
        <begin position="198"/>
        <end position="222"/>
    </location>
</feature>
<comment type="caution">
    <text evidence="13">The sequence shown here is derived from an EMBL/GenBank/DDBJ whole genome shotgun (WGS) entry which is preliminary data.</text>
</comment>
<dbReference type="GO" id="GO:1902600">
    <property type="term" value="P:proton transmembrane transport"/>
    <property type="evidence" value="ECO:0007669"/>
    <property type="project" value="InterPro"/>
</dbReference>
<feature type="transmembrane region" description="Helical" evidence="11">
    <location>
        <begin position="418"/>
        <end position="441"/>
    </location>
</feature>
<organism evidence="13 14">
    <name type="scientific">Thalassoglobus neptunius</name>
    <dbReference type="NCBI Taxonomy" id="1938619"/>
    <lineage>
        <taxon>Bacteria</taxon>
        <taxon>Pseudomonadati</taxon>
        <taxon>Planctomycetota</taxon>
        <taxon>Planctomycetia</taxon>
        <taxon>Planctomycetales</taxon>
        <taxon>Planctomycetaceae</taxon>
        <taxon>Thalassoglobus</taxon>
    </lineage>
</organism>
<feature type="transmembrane region" description="Helical" evidence="11">
    <location>
        <begin position="483"/>
        <end position="502"/>
    </location>
</feature>
<feature type="transmembrane region" description="Helical" evidence="11">
    <location>
        <begin position="447"/>
        <end position="471"/>
    </location>
</feature>
<feature type="transmembrane region" description="Helical" evidence="11">
    <location>
        <begin position="388"/>
        <end position="406"/>
    </location>
</feature>
<evidence type="ECO:0000256" key="2">
    <source>
        <dbReference type="ARBA" id="ARBA00022448"/>
    </source>
</evidence>
<feature type="domain" description="Cation/H+ exchanger transmembrane" evidence="12">
    <location>
        <begin position="99"/>
        <end position="504"/>
    </location>
</feature>
<proteinExistence type="predicted"/>
<dbReference type="Pfam" id="PF00999">
    <property type="entry name" value="Na_H_Exchanger"/>
    <property type="match status" value="1"/>
</dbReference>
<name>A0A5C5X6S7_9PLAN</name>
<evidence type="ECO:0000256" key="9">
    <source>
        <dbReference type="ARBA" id="ARBA00023201"/>
    </source>
</evidence>
<evidence type="ECO:0000256" key="10">
    <source>
        <dbReference type="SAM" id="MobiDB-lite"/>
    </source>
</evidence>
<feature type="compositionally biased region" description="Basic and acidic residues" evidence="10">
    <location>
        <begin position="53"/>
        <end position="84"/>
    </location>
</feature>
<keyword evidence="8 11" id="KW-0472">Membrane</keyword>
<keyword evidence="4 11" id="KW-0812">Transmembrane</keyword>
<evidence type="ECO:0000256" key="5">
    <source>
        <dbReference type="ARBA" id="ARBA00022989"/>
    </source>
</evidence>
<feature type="transmembrane region" description="Helical" evidence="11">
    <location>
        <begin position="292"/>
        <end position="314"/>
    </location>
</feature>
<feature type="compositionally biased region" description="Polar residues" evidence="10">
    <location>
        <begin position="37"/>
        <end position="46"/>
    </location>
</feature>
<feature type="transmembrane region" description="Helical" evidence="11">
    <location>
        <begin position="119"/>
        <end position="142"/>
    </location>
</feature>
<evidence type="ECO:0000256" key="7">
    <source>
        <dbReference type="ARBA" id="ARBA00023065"/>
    </source>
</evidence>
<keyword evidence="3" id="KW-0050">Antiport</keyword>
<dbReference type="GO" id="GO:0016020">
    <property type="term" value="C:membrane"/>
    <property type="evidence" value="ECO:0007669"/>
    <property type="project" value="UniProtKB-SubCell"/>
</dbReference>
<comment type="subcellular location">
    <subcellularLocation>
        <location evidence="1">Membrane</location>
        <topology evidence="1">Multi-pass membrane protein</topology>
    </subcellularLocation>
</comment>
<dbReference type="OrthoDB" id="9793589at2"/>
<dbReference type="RefSeq" id="WP_146509156.1">
    <property type="nucleotide sequence ID" value="NZ_SIHI01000001.1"/>
</dbReference>
<dbReference type="Proteomes" id="UP000317243">
    <property type="component" value="Unassembled WGS sequence"/>
</dbReference>
<accession>A0A5C5X6S7</accession>
<dbReference type="GO" id="GO:0015297">
    <property type="term" value="F:antiporter activity"/>
    <property type="evidence" value="ECO:0007669"/>
    <property type="project" value="UniProtKB-KW"/>
</dbReference>
<evidence type="ECO:0000256" key="11">
    <source>
        <dbReference type="SAM" id="Phobius"/>
    </source>
</evidence>
<evidence type="ECO:0000256" key="6">
    <source>
        <dbReference type="ARBA" id="ARBA00023053"/>
    </source>
</evidence>
<feature type="region of interest" description="Disordered" evidence="10">
    <location>
        <begin position="26"/>
        <end position="85"/>
    </location>
</feature>
<sequence>MAVVLAAVPGLFQFISTPTALGQAPSSVVEQELATPDATSDQNVEASSDEFEESHSPDEGDAAGEHGTEGESHGEEHAEGEHGGGHSNVAAPLFAAIVLILLLAKVVGDLFERVGMPAVLGELSVGILLGNIALITTSWIGVDGWHGLDFLQAPEEHSIGDVYSTGAALKMLAEIGVVLLLFEVGLESNVKEMMKVGVSSLFVAILGVIAPMILGVAVGWFLLQHEPWQVSLFLGATLCATSVGITARVLKDLGRSQQRESQIILGAAVVDDVLGLIILTVVSGIIEQGDAFNISSLIEIVVKSIGFLAAAILLGSHLLVKPLFKAASFLRGHGLLVSTSLVICFGLAFLANLVGLAPIVGAFAAGLILEKAHYQNLGKKEHVELEEALAPLTALLVPIFFVQMGIMVDLSSFGNSSVWMLAGAITVAAVIGKQVCSLGVVEKGLNKVAIGLGMIPRGEVGLIFASVGAGLMVKGEKVVSDDTYSAIIVMVIITTMVTPPLLKWSLSKPSPGAADGAAATE</sequence>
<feature type="transmembrane region" description="Helical" evidence="11">
    <location>
        <begin position="262"/>
        <end position="286"/>
    </location>
</feature>
<feature type="transmembrane region" description="Helical" evidence="11">
    <location>
        <begin position="228"/>
        <end position="250"/>
    </location>
</feature>
<dbReference type="Gene3D" id="1.20.1530.20">
    <property type="match status" value="1"/>
</dbReference>
<dbReference type="GO" id="GO:0006814">
    <property type="term" value="P:sodium ion transport"/>
    <property type="evidence" value="ECO:0007669"/>
    <property type="project" value="UniProtKB-KW"/>
</dbReference>
<keyword evidence="6" id="KW-0915">Sodium</keyword>
<evidence type="ECO:0000256" key="1">
    <source>
        <dbReference type="ARBA" id="ARBA00004141"/>
    </source>
</evidence>
<dbReference type="EMBL" id="SIHI01000001">
    <property type="protein sequence ID" value="TWT58630.1"/>
    <property type="molecule type" value="Genomic_DNA"/>
</dbReference>
<dbReference type="InterPro" id="IPR038770">
    <property type="entry name" value="Na+/solute_symporter_sf"/>
</dbReference>
<keyword evidence="2" id="KW-0813">Transport</keyword>
<evidence type="ECO:0000259" key="12">
    <source>
        <dbReference type="Pfam" id="PF00999"/>
    </source>
</evidence>
<keyword evidence="7" id="KW-0406">Ion transport</keyword>
<dbReference type="PANTHER" id="PTHR43562">
    <property type="entry name" value="NAPA-TYPE SODIUM/HYDROGEN ANTIPORTER"/>
    <property type="match status" value="1"/>
</dbReference>
<evidence type="ECO:0000256" key="8">
    <source>
        <dbReference type="ARBA" id="ARBA00023136"/>
    </source>
</evidence>
<dbReference type="AlphaFoldDB" id="A0A5C5X6S7"/>
<keyword evidence="9" id="KW-0739">Sodium transport</keyword>
<feature type="transmembrane region" description="Helical" evidence="11">
    <location>
        <begin position="335"/>
        <end position="368"/>
    </location>
</feature>
<protein>
    <submittedName>
        <fullName evidence="13">High-affinity Na(+)/H(+) antiporter NhaS3</fullName>
    </submittedName>
</protein>
<evidence type="ECO:0000256" key="3">
    <source>
        <dbReference type="ARBA" id="ARBA00022449"/>
    </source>
</evidence>